<organism evidence="1 2">
    <name type="scientific">Geomobilimonas luticola</name>
    <dbReference type="NCBI Taxonomy" id="1114878"/>
    <lineage>
        <taxon>Bacteria</taxon>
        <taxon>Pseudomonadati</taxon>
        <taxon>Thermodesulfobacteriota</taxon>
        <taxon>Desulfuromonadia</taxon>
        <taxon>Geobacterales</taxon>
        <taxon>Geobacteraceae</taxon>
        <taxon>Geomobilimonas</taxon>
    </lineage>
</organism>
<evidence type="ECO:0000313" key="1">
    <source>
        <dbReference type="EMBL" id="MBT0651560.1"/>
    </source>
</evidence>
<accession>A0ABS5S8T7</accession>
<name>A0ABS5S8T7_9BACT</name>
<evidence type="ECO:0000313" key="2">
    <source>
        <dbReference type="Proteomes" id="UP000756860"/>
    </source>
</evidence>
<protein>
    <recommendedName>
        <fullName evidence="3">Helix-turn-helix domain-containing protein</fullName>
    </recommendedName>
</protein>
<dbReference type="RefSeq" id="WP_214173569.1">
    <property type="nucleotide sequence ID" value="NZ_JAHCVK010000001.1"/>
</dbReference>
<sequence>MERMIDGVSYLTVDEAADLLATTPTRLLMLMRGKCISGMRAEGEWLVAADSLTGWAASGHVVKLGKGCAGCSSSAEGCACPGDEADRQ</sequence>
<dbReference type="EMBL" id="JAHCVK010000001">
    <property type="protein sequence ID" value="MBT0651560.1"/>
    <property type="molecule type" value="Genomic_DNA"/>
</dbReference>
<keyword evidence="2" id="KW-1185">Reference proteome</keyword>
<evidence type="ECO:0008006" key="3">
    <source>
        <dbReference type="Google" id="ProtNLM"/>
    </source>
</evidence>
<reference evidence="1 2" key="1">
    <citation type="submission" date="2021-05" db="EMBL/GenBank/DDBJ databases">
        <title>The draft genome of Geobacter luticola JCM 17780.</title>
        <authorList>
            <person name="Xu Z."/>
            <person name="Masuda Y."/>
            <person name="Itoh H."/>
            <person name="Senoo K."/>
        </authorList>
    </citation>
    <scope>NUCLEOTIDE SEQUENCE [LARGE SCALE GENOMIC DNA]</scope>
    <source>
        <strain evidence="1 2">JCM 17780</strain>
    </source>
</reference>
<dbReference type="Proteomes" id="UP000756860">
    <property type="component" value="Unassembled WGS sequence"/>
</dbReference>
<proteinExistence type="predicted"/>
<comment type="caution">
    <text evidence="1">The sequence shown here is derived from an EMBL/GenBank/DDBJ whole genome shotgun (WGS) entry which is preliminary data.</text>
</comment>
<gene>
    <name evidence="1" type="ORF">KI810_00690</name>
</gene>